<dbReference type="RefSeq" id="WP_011217011.1">
    <property type="nucleotide sequence ID" value="NC_006370.1"/>
</dbReference>
<evidence type="ECO:0008006" key="3">
    <source>
        <dbReference type="Google" id="ProtNLM"/>
    </source>
</evidence>
<dbReference type="Pfam" id="PF02810">
    <property type="entry name" value="SEC-C"/>
    <property type="match status" value="1"/>
</dbReference>
<dbReference type="Gene3D" id="3.10.450.50">
    <property type="match status" value="1"/>
</dbReference>
<keyword evidence="2" id="KW-1185">Reference proteome</keyword>
<dbReference type="InterPro" id="IPR004027">
    <property type="entry name" value="SEC_C_motif"/>
</dbReference>
<organism evidence="1 2">
    <name type="scientific">Photobacterium profundum (strain SS9)</name>
    <dbReference type="NCBI Taxonomy" id="298386"/>
    <lineage>
        <taxon>Bacteria</taxon>
        <taxon>Pseudomonadati</taxon>
        <taxon>Pseudomonadota</taxon>
        <taxon>Gammaproteobacteria</taxon>
        <taxon>Vibrionales</taxon>
        <taxon>Vibrionaceae</taxon>
        <taxon>Photobacterium</taxon>
    </lineage>
</organism>
<evidence type="ECO:0000313" key="2">
    <source>
        <dbReference type="Proteomes" id="UP000000593"/>
    </source>
</evidence>
<dbReference type="AlphaFoldDB" id="Q6LVP2"/>
<dbReference type="eggNOG" id="COG3012">
    <property type="taxonomic scope" value="Bacteria"/>
</dbReference>
<gene>
    <name evidence="1" type="ordered locus">PBPRA0194</name>
</gene>
<dbReference type="SUPFAM" id="SSF103642">
    <property type="entry name" value="Sec-C motif"/>
    <property type="match status" value="1"/>
</dbReference>
<dbReference type="KEGG" id="ppr:PBPRA0194"/>
<dbReference type="HOGENOM" id="CLU_068680_0_0_6"/>
<reference evidence="2" key="1">
    <citation type="journal article" date="2005" name="Science">
        <title>Life at depth: Photobacterium profundum genome sequence and expression analysis.</title>
        <authorList>
            <person name="Vezzi A."/>
            <person name="Campanaro S."/>
            <person name="D'Angelo M."/>
            <person name="Simonato F."/>
            <person name="Vitulo N."/>
            <person name="Lauro F.M."/>
            <person name="Cestaro A."/>
            <person name="Malacrida G."/>
            <person name="Simionati B."/>
            <person name="Cannata N."/>
            <person name="Romualdi C."/>
            <person name="Bartlett D.H."/>
            <person name="Valle G."/>
        </authorList>
    </citation>
    <scope>NUCLEOTIDE SEQUENCE [LARGE SCALE GENOMIC DNA]</scope>
    <source>
        <strain evidence="2">ATCC BAA-1253 / SS9</strain>
    </source>
</reference>
<evidence type="ECO:0000313" key="1">
    <source>
        <dbReference type="EMBL" id="CAG18633.1"/>
    </source>
</evidence>
<name>Q6LVP2_PHOPR</name>
<proteinExistence type="predicted"/>
<sequence length="335" mass="38629">MKPGRNDPCPCGSGKKYKRCCMDSVSKQHAEVFDNIEQIVAMNPNLTLDELNVVMQSRMDERNNLPNPDFCGLSSTQMINWLYAPFNELEWVTISTPEDLSASPVMRYLRLILDEAMQGDGSFKATSKGNLPTKLVRQANDALPEFAVSQNQTHISISEFSGSNEDKFNALHYSRVLAEIAGIIYRRSGRYHVKKTAQKQYQKHGIHAFFIPMLEAATSQYNWGYLDGWEYDIDLRTFWIFMLWRLQGHGCVDQLVEEVATAFPDLLLDFSSEEYLSPSQLLSALIESRFIERFLQFWGFVTVDPKRYFAETHVPRKAEMQTLLKKTFQFKTKIQ</sequence>
<protein>
    <recommendedName>
        <fullName evidence="3">SecC motif-containing protein</fullName>
    </recommendedName>
</protein>
<dbReference type="EMBL" id="CR378663">
    <property type="protein sequence ID" value="CAG18633.1"/>
    <property type="molecule type" value="Genomic_DNA"/>
</dbReference>
<dbReference type="Proteomes" id="UP000000593">
    <property type="component" value="Chromosome 1"/>
</dbReference>
<dbReference type="STRING" id="298386.PBPRA0194"/>
<accession>Q6LVP2</accession>